<keyword evidence="3" id="KW-1185">Reference proteome</keyword>
<keyword evidence="1" id="KW-0812">Transmembrane</keyword>
<dbReference type="Proteomes" id="UP000307790">
    <property type="component" value="Unassembled WGS sequence"/>
</dbReference>
<comment type="caution">
    <text evidence="2">The sequence shown here is derived from an EMBL/GenBank/DDBJ whole genome shotgun (WGS) entry which is preliminary data.</text>
</comment>
<evidence type="ECO:0000313" key="2">
    <source>
        <dbReference type="EMBL" id="TLU67208.1"/>
    </source>
</evidence>
<dbReference type="OrthoDB" id="6522758at2"/>
<feature type="transmembrane region" description="Helical" evidence="1">
    <location>
        <begin position="120"/>
        <end position="138"/>
    </location>
</feature>
<keyword evidence="1" id="KW-1133">Transmembrane helix</keyword>
<gene>
    <name evidence="2" type="ORF">FE810_02685</name>
</gene>
<protein>
    <submittedName>
        <fullName evidence="2">DUF2878 domain-containing protein</fullName>
    </submittedName>
</protein>
<dbReference type="AlphaFoldDB" id="A0A5R9IZ56"/>
<reference evidence="2 3" key="1">
    <citation type="submission" date="2019-05" db="EMBL/GenBank/DDBJ databases">
        <title>Genome sequences of Thalassotalea litorea 1K03283.</title>
        <authorList>
            <person name="Zhang D."/>
        </authorList>
    </citation>
    <scope>NUCLEOTIDE SEQUENCE [LARGE SCALE GENOMIC DNA]</scope>
    <source>
        <strain evidence="2 3">MCCC 1K03283</strain>
    </source>
</reference>
<feature type="transmembrane region" description="Helical" evidence="1">
    <location>
        <begin position="27"/>
        <end position="53"/>
    </location>
</feature>
<dbReference type="InterPro" id="IPR021306">
    <property type="entry name" value="DUF2878"/>
</dbReference>
<feature type="transmembrane region" description="Helical" evidence="1">
    <location>
        <begin position="94"/>
        <end position="113"/>
    </location>
</feature>
<organism evidence="2 3">
    <name type="scientific">Thalassotalea litorea</name>
    <dbReference type="NCBI Taxonomy" id="2020715"/>
    <lineage>
        <taxon>Bacteria</taxon>
        <taxon>Pseudomonadati</taxon>
        <taxon>Pseudomonadota</taxon>
        <taxon>Gammaproteobacteria</taxon>
        <taxon>Alteromonadales</taxon>
        <taxon>Colwelliaceae</taxon>
        <taxon>Thalassotalea</taxon>
    </lineage>
</organism>
<evidence type="ECO:0000313" key="3">
    <source>
        <dbReference type="Proteomes" id="UP000307790"/>
    </source>
</evidence>
<accession>A0A5R9IZ56</accession>
<dbReference type="Pfam" id="PF11086">
    <property type="entry name" value="DUF2878"/>
    <property type="match status" value="1"/>
</dbReference>
<feature type="transmembrane region" description="Helical" evidence="1">
    <location>
        <begin position="65"/>
        <end position="88"/>
    </location>
</feature>
<dbReference type="EMBL" id="VCBC01000003">
    <property type="protein sequence ID" value="TLU67208.1"/>
    <property type="molecule type" value="Genomic_DNA"/>
</dbReference>
<evidence type="ECO:0000256" key="1">
    <source>
        <dbReference type="SAM" id="Phobius"/>
    </source>
</evidence>
<feature type="transmembrane region" description="Helical" evidence="1">
    <location>
        <begin position="150"/>
        <end position="172"/>
    </location>
</feature>
<name>A0A5R9IZ56_9GAMM</name>
<proteinExistence type="predicted"/>
<keyword evidence="1" id="KW-0472">Membrane</keyword>
<sequence length="176" mass="20159">MMIMNTSHANDANIERTQPPSLLWHGIVFNVIWFLIVIMQWSTAAALVALIWFALTPPRAITLKLIVSLASIGIIADFTFISMNLFVFNDATINPLWLGVLWVSFARFAFIFLQHWPLPYWHLALISAVSGPFSYYVGHLKQAVIIQLQLLPQVILFVLFWACVLPLALYIWRKFS</sequence>